<evidence type="ECO:0000256" key="4">
    <source>
        <dbReference type="ARBA" id="ARBA00023163"/>
    </source>
</evidence>
<keyword evidence="1" id="KW-0678">Repressor</keyword>
<dbReference type="Pfam" id="PF02607">
    <property type="entry name" value="B12-binding_2"/>
    <property type="match status" value="1"/>
</dbReference>
<dbReference type="Gene3D" id="1.10.1660.10">
    <property type="match status" value="1"/>
</dbReference>
<dbReference type="InterPro" id="IPR009061">
    <property type="entry name" value="DNA-bd_dom_put_sf"/>
</dbReference>
<dbReference type="Gene3D" id="1.10.1240.10">
    <property type="entry name" value="Methionine synthase domain"/>
    <property type="match status" value="1"/>
</dbReference>
<protein>
    <submittedName>
        <fullName evidence="6">MerR family transcriptional regulator</fullName>
    </submittedName>
</protein>
<dbReference type="PANTHER" id="PTHR30204">
    <property type="entry name" value="REDOX-CYCLING DRUG-SENSING TRANSCRIPTIONAL ACTIVATOR SOXR"/>
    <property type="match status" value="1"/>
</dbReference>
<dbReference type="RefSeq" id="WP_377176621.1">
    <property type="nucleotide sequence ID" value="NZ_JBHTMY010000002.1"/>
</dbReference>
<gene>
    <name evidence="6" type="ORF">ACFQ39_03815</name>
</gene>
<dbReference type="Proteomes" id="UP001597201">
    <property type="component" value="Unassembled WGS sequence"/>
</dbReference>
<keyword evidence="4" id="KW-0804">Transcription</keyword>
<dbReference type="PANTHER" id="PTHR30204:SF69">
    <property type="entry name" value="MERR-FAMILY TRANSCRIPTIONAL REGULATOR"/>
    <property type="match status" value="1"/>
</dbReference>
<evidence type="ECO:0000259" key="5">
    <source>
        <dbReference type="PROSITE" id="PS50937"/>
    </source>
</evidence>
<dbReference type="InterPro" id="IPR047057">
    <property type="entry name" value="MerR_fam"/>
</dbReference>
<feature type="domain" description="HTH merR-type" evidence="5">
    <location>
        <begin position="6"/>
        <end position="75"/>
    </location>
</feature>
<accession>A0ABW3XYT2</accession>
<evidence type="ECO:0000256" key="3">
    <source>
        <dbReference type="ARBA" id="ARBA00023125"/>
    </source>
</evidence>
<dbReference type="Gene3D" id="3.40.50.280">
    <property type="entry name" value="Cobalamin-binding domain"/>
    <property type="match status" value="1"/>
</dbReference>
<comment type="caution">
    <text evidence="6">The sequence shown here is derived from an EMBL/GenBank/DDBJ whole genome shotgun (WGS) entry which is preliminary data.</text>
</comment>
<dbReference type="SUPFAM" id="SSF46955">
    <property type="entry name" value="Putative DNA-binding domain"/>
    <property type="match status" value="1"/>
</dbReference>
<proteinExistence type="predicted"/>
<evidence type="ECO:0000256" key="1">
    <source>
        <dbReference type="ARBA" id="ARBA00022491"/>
    </source>
</evidence>
<dbReference type="PROSITE" id="PS50937">
    <property type="entry name" value="HTH_MERR_2"/>
    <property type="match status" value="1"/>
</dbReference>
<reference evidence="7" key="1">
    <citation type="journal article" date="2019" name="Int. J. Syst. Evol. Microbiol.">
        <title>The Global Catalogue of Microorganisms (GCM) 10K type strain sequencing project: providing services to taxonomists for standard genome sequencing and annotation.</title>
        <authorList>
            <consortium name="The Broad Institute Genomics Platform"/>
            <consortium name="The Broad Institute Genome Sequencing Center for Infectious Disease"/>
            <person name="Wu L."/>
            <person name="Ma J."/>
        </authorList>
    </citation>
    <scope>NUCLEOTIDE SEQUENCE [LARGE SCALE GENOMIC DNA]</scope>
    <source>
        <strain evidence="7">CCUG 61485</strain>
    </source>
</reference>
<dbReference type="EMBL" id="JBHTMY010000002">
    <property type="protein sequence ID" value="MFD1314732.1"/>
    <property type="molecule type" value="Genomic_DNA"/>
</dbReference>
<keyword evidence="3" id="KW-0238">DNA-binding</keyword>
<keyword evidence="2" id="KW-0805">Transcription regulation</keyword>
<dbReference type="SMART" id="SM00422">
    <property type="entry name" value="HTH_MERR"/>
    <property type="match status" value="1"/>
</dbReference>
<evidence type="ECO:0000313" key="7">
    <source>
        <dbReference type="Proteomes" id="UP001597201"/>
    </source>
</evidence>
<dbReference type="Pfam" id="PF13411">
    <property type="entry name" value="MerR_1"/>
    <property type="match status" value="1"/>
</dbReference>
<dbReference type="InterPro" id="IPR003759">
    <property type="entry name" value="Cbl-bd_cap"/>
</dbReference>
<organism evidence="6 7">
    <name type="scientific">Namhaeicola litoreus</name>
    <dbReference type="NCBI Taxonomy" id="1052145"/>
    <lineage>
        <taxon>Bacteria</taxon>
        <taxon>Pseudomonadati</taxon>
        <taxon>Bacteroidota</taxon>
        <taxon>Flavobacteriia</taxon>
        <taxon>Flavobacteriales</taxon>
        <taxon>Flavobacteriaceae</taxon>
        <taxon>Namhaeicola</taxon>
    </lineage>
</organism>
<evidence type="ECO:0000256" key="2">
    <source>
        <dbReference type="ARBA" id="ARBA00023015"/>
    </source>
</evidence>
<name>A0ABW3XYT2_9FLAO</name>
<dbReference type="InterPro" id="IPR000551">
    <property type="entry name" value="MerR-type_HTH_dom"/>
</dbReference>
<dbReference type="InterPro" id="IPR036594">
    <property type="entry name" value="Meth_synthase_dom"/>
</dbReference>
<evidence type="ECO:0000313" key="6">
    <source>
        <dbReference type="EMBL" id="MFD1314732.1"/>
    </source>
</evidence>
<keyword evidence="7" id="KW-1185">Reference proteome</keyword>
<sequence>MSIKTTYSIKDLEHLSGIKAHTIRIWERRYNLFEPNRTDTNIRTYDQKTLQKLLNVVLLLENGYKISKISEIKESDLYSITRELQLKKHSSTYALDTLKLAMLNFDRVLFEQVYNQLLEKHDFREIFVNYFIPFLNEIGMLWVTKTISPAHEHFISNLIKQKLLTNIERVQHMPSQQKATWVLFLPLNEIHELGLMYIHFELLLKGYNSIYLGMSTPIENLLDLQSVYDDITFVSYFTVEPTEDKIQNYLAHLNEFILEPRNEKLHILGKNSEFISDKALNTSMIKHKTLKHFLEVIE</sequence>